<protein>
    <recommendedName>
        <fullName evidence="4">Autophagy-related protein 13 N-terminal domain-containing protein</fullName>
    </recommendedName>
</protein>
<reference evidence="2 3" key="1">
    <citation type="submission" date="2014-06" db="EMBL/GenBank/DDBJ databases">
        <authorList>
            <person name="Swart Estienne"/>
        </authorList>
    </citation>
    <scope>NUCLEOTIDE SEQUENCE [LARGE SCALE GENOMIC DNA]</scope>
    <source>
        <strain evidence="2 3">130c</strain>
    </source>
</reference>
<dbReference type="AlphaFoldDB" id="A0A078A877"/>
<accession>A0A078A877</accession>
<organism evidence="2 3">
    <name type="scientific">Stylonychia lemnae</name>
    <name type="common">Ciliate</name>
    <dbReference type="NCBI Taxonomy" id="5949"/>
    <lineage>
        <taxon>Eukaryota</taxon>
        <taxon>Sar</taxon>
        <taxon>Alveolata</taxon>
        <taxon>Ciliophora</taxon>
        <taxon>Intramacronucleata</taxon>
        <taxon>Spirotrichea</taxon>
        <taxon>Stichotrichia</taxon>
        <taxon>Sporadotrichida</taxon>
        <taxon>Oxytrichidae</taxon>
        <taxon>Stylonychinae</taxon>
        <taxon>Stylonychia</taxon>
    </lineage>
</organism>
<evidence type="ECO:0000256" key="1">
    <source>
        <dbReference type="SAM" id="MobiDB-lite"/>
    </source>
</evidence>
<dbReference type="Proteomes" id="UP000039865">
    <property type="component" value="Unassembled WGS sequence"/>
</dbReference>
<dbReference type="InParanoid" id="A0A078A877"/>
<evidence type="ECO:0008006" key="4">
    <source>
        <dbReference type="Google" id="ProtNLM"/>
    </source>
</evidence>
<dbReference type="EMBL" id="CCKQ01006755">
    <property type="protein sequence ID" value="CDW78071.1"/>
    <property type="molecule type" value="Genomic_DNA"/>
</dbReference>
<keyword evidence="3" id="KW-1185">Reference proteome</keyword>
<feature type="compositionally biased region" description="Basic and acidic residues" evidence="1">
    <location>
        <begin position="424"/>
        <end position="433"/>
    </location>
</feature>
<proteinExistence type="predicted"/>
<name>A0A078A877_STYLE</name>
<evidence type="ECO:0000313" key="3">
    <source>
        <dbReference type="Proteomes" id="UP000039865"/>
    </source>
</evidence>
<sequence length="684" mass="78130">MQSQHQQMIKNNLNKNTFDELTLQNFQAWKAKCKEFLQNALEIIIQQREASFGNSNPSNPLKQVTQHISLTNMKIQFGMHINNMNDIRSLLSAFDPMNQVTPQEQEADEDTMKPFIQELFLDVTHTNRIGSVLSERWNFALALSPFAQQNTNVSKDDKRRLADAQKSGNEFIQDVNQDFKTEYDLKYDIDLLKNEFYDQSQIKVKQLASISNHFGDLSIEVQYIDQNDIIRNFQSLHFLKQDEQRRAKPNAFQQSLMSALGPCNNLLQVPQGQPSSSFIVQLKPSSNIGQINNQGRFRANSDNTYNQSIAQRALKQQYLANSRNNMNSPGPSDNIMIKEDYFTAEKNKFYYQISNKHSGYSNSSAHSNKSSEFSKKGTPPFIPQINCLPTTQGSSTVLKSSLDGNGGFGNFDMHDFNSNRPSRPKIDPFKKFDNLNTSRNRNYRLSFDEGSKQIQSQRSLTSLFNPANGAQQNSFRKGSINMLLENSNSKSNKQLILEETQNDFDLIQNPFNNNPFHNGDIAASLEKTNNDGISPSQFYHVLPRKSSSIFKNEGEVRASLTHESIKRISSCSEMFPGGDPLFQIDEKKKYIGFLEESDEEKSQSDGTDDSEDEDQDFMEKIEQYQNKLQREIQKENSTCSSKHQFQEKSECACLATIIKNLEKIVNVQFQQGFQGKMPLSRTHS</sequence>
<feature type="region of interest" description="Disordered" evidence="1">
    <location>
        <begin position="595"/>
        <end position="614"/>
    </location>
</feature>
<evidence type="ECO:0000313" key="2">
    <source>
        <dbReference type="EMBL" id="CDW78071.1"/>
    </source>
</evidence>
<gene>
    <name evidence="2" type="primary">Contig15207.g752</name>
    <name evidence="2" type="ORF">STYLEM_7041</name>
</gene>
<feature type="region of interest" description="Disordered" evidence="1">
    <location>
        <begin position="413"/>
        <end position="434"/>
    </location>
</feature>